<evidence type="ECO:0000256" key="3">
    <source>
        <dbReference type="ARBA" id="ARBA00022873"/>
    </source>
</evidence>
<proteinExistence type="predicted"/>
<reference evidence="6" key="1">
    <citation type="submission" date="2021-03" db="EMBL/GenBank/DDBJ databases">
        <authorList>
            <person name="Tagirdzhanova G."/>
        </authorList>
    </citation>
    <scope>NUCLEOTIDE SEQUENCE</scope>
</reference>
<evidence type="ECO:0000256" key="2">
    <source>
        <dbReference type="ARBA" id="ARBA00005022"/>
    </source>
</evidence>
<gene>
    <name evidence="6" type="ORF">ALECFALPRED_000024</name>
</gene>
<keyword evidence="7" id="KW-1185">Reference proteome</keyword>
<dbReference type="Gene3D" id="3.60.130.10">
    <property type="entry name" value="Clavaminate synthase-like"/>
    <property type="match status" value="1"/>
</dbReference>
<evidence type="ECO:0000313" key="7">
    <source>
        <dbReference type="Proteomes" id="UP000664203"/>
    </source>
</evidence>
<accession>A0A8H3I366</accession>
<dbReference type="AlphaFoldDB" id="A0A8H3I366"/>
<protein>
    <recommendedName>
        <fullName evidence="5">TauD/TfdA-like domain-containing protein</fullName>
    </recommendedName>
</protein>
<dbReference type="Proteomes" id="UP000664203">
    <property type="component" value="Unassembled WGS sequence"/>
</dbReference>
<comment type="caution">
    <text evidence="6">The sequence shown here is derived from an EMBL/GenBank/DDBJ whole genome shotgun (WGS) entry which is preliminary data.</text>
</comment>
<keyword evidence="4" id="KW-0560">Oxidoreductase</keyword>
<dbReference type="InterPro" id="IPR003819">
    <property type="entry name" value="TauD/TfdA-like"/>
</dbReference>
<evidence type="ECO:0000256" key="1">
    <source>
        <dbReference type="ARBA" id="ARBA00001961"/>
    </source>
</evidence>
<dbReference type="GO" id="GO:0016491">
    <property type="term" value="F:oxidoreductase activity"/>
    <property type="evidence" value="ECO:0007669"/>
    <property type="project" value="UniProtKB-KW"/>
</dbReference>
<comment type="pathway">
    <text evidence="2">Amine and polyamine biosynthesis; carnitine biosynthesis.</text>
</comment>
<feature type="domain" description="TauD/TfdA-like" evidence="5">
    <location>
        <begin position="4"/>
        <end position="204"/>
    </location>
</feature>
<name>A0A8H3I366_9LECA</name>
<organism evidence="6 7">
    <name type="scientific">Alectoria fallacina</name>
    <dbReference type="NCBI Taxonomy" id="1903189"/>
    <lineage>
        <taxon>Eukaryota</taxon>
        <taxon>Fungi</taxon>
        <taxon>Dikarya</taxon>
        <taxon>Ascomycota</taxon>
        <taxon>Pezizomycotina</taxon>
        <taxon>Lecanoromycetes</taxon>
        <taxon>OSLEUM clade</taxon>
        <taxon>Lecanoromycetidae</taxon>
        <taxon>Lecanorales</taxon>
        <taxon>Lecanorineae</taxon>
        <taxon>Parmeliaceae</taxon>
        <taxon>Alectoria</taxon>
    </lineage>
</organism>
<dbReference type="Pfam" id="PF02668">
    <property type="entry name" value="TauD"/>
    <property type="match status" value="1"/>
</dbReference>
<sequence length="239" mass="26900">MRSDDGVKQWISLIRKWGFCFVDGCPVSGEATQKLIERIAFIRHTHYGGFWQFTADLAKKDSAYTQLALGARTDTTYFSDPAGLQTFHLLSHTDGDGGSSLLVDGYKAAETLRRELPEAYESLCQVKIRAHASGNEKVKFMTDLAYPVLATVEAETGAVEHDDRAALVARDPDEIARFYAAAKKWVEILRRPESEYWEQLKPGRPLMTYTPGNKTALVWIWDRWPPLRLGKKGTTLSLS</sequence>
<dbReference type="EMBL" id="CAJPDR010000001">
    <property type="protein sequence ID" value="CAF9902798.1"/>
    <property type="molecule type" value="Genomic_DNA"/>
</dbReference>
<comment type="cofactor">
    <cofactor evidence="1">
        <name>L-ascorbate</name>
        <dbReference type="ChEBI" id="CHEBI:38290"/>
    </cofactor>
</comment>
<dbReference type="PANTHER" id="PTHR10696">
    <property type="entry name" value="GAMMA-BUTYROBETAINE HYDROXYLASE-RELATED"/>
    <property type="match status" value="1"/>
</dbReference>
<dbReference type="SUPFAM" id="SSF51197">
    <property type="entry name" value="Clavaminate synthase-like"/>
    <property type="match status" value="1"/>
</dbReference>
<dbReference type="GO" id="GO:0045329">
    <property type="term" value="P:carnitine biosynthetic process"/>
    <property type="evidence" value="ECO:0007669"/>
    <property type="project" value="UniProtKB-KW"/>
</dbReference>
<evidence type="ECO:0000256" key="4">
    <source>
        <dbReference type="ARBA" id="ARBA00023002"/>
    </source>
</evidence>
<dbReference type="OrthoDB" id="408743at2759"/>
<dbReference type="InterPro" id="IPR050411">
    <property type="entry name" value="AlphaKG_dependent_hydroxylases"/>
</dbReference>
<dbReference type="InterPro" id="IPR042098">
    <property type="entry name" value="TauD-like_sf"/>
</dbReference>
<dbReference type="PANTHER" id="PTHR10696:SF51">
    <property type="entry name" value="TRIMETHYLLYSINE DIOXYGENASE, MITOCHONDRIAL"/>
    <property type="match status" value="1"/>
</dbReference>
<evidence type="ECO:0000259" key="5">
    <source>
        <dbReference type="Pfam" id="PF02668"/>
    </source>
</evidence>
<keyword evidence="3" id="KW-0124">Carnitine biosynthesis</keyword>
<dbReference type="GO" id="GO:0005739">
    <property type="term" value="C:mitochondrion"/>
    <property type="evidence" value="ECO:0007669"/>
    <property type="project" value="TreeGrafter"/>
</dbReference>
<evidence type="ECO:0000313" key="6">
    <source>
        <dbReference type="EMBL" id="CAF9902798.1"/>
    </source>
</evidence>